<proteinExistence type="inferred from homology"/>
<evidence type="ECO:0000256" key="7">
    <source>
        <dbReference type="ARBA" id="ARBA00023136"/>
    </source>
</evidence>
<dbReference type="Pfam" id="PF06750">
    <property type="entry name" value="A24_N_bact"/>
    <property type="match status" value="1"/>
</dbReference>
<dbReference type="GO" id="GO:0006465">
    <property type="term" value="P:signal peptide processing"/>
    <property type="evidence" value="ECO:0007669"/>
    <property type="project" value="TreeGrafter"/>
</dbReference>
<dbReference type="EMBL" id="UINC01088652">
    <property type="protein sequence ID" value="SVC39074.1"/>
    <property type="molecule type" value="Genomic_DNA"/>
</dbReference>
<feature type="domain" description="Prepilin type IV endopeptidase peptidase" evidence="9">
    <location>
        <begin position="83"/>
        <end position="190"/>
    </location>
</feature>
<keyword evidence="7 8" id="KW-0472">Membrane</keyword>
<sequence>MLVLRYPNWRGTWFAQSACSRCATPSAMRAQLPFLGRFLEGGHCATCGERTPILVPLFEIAAFAIAIWSLGVFDGIAAVTAAMLGWLLLSAAVIDQRTMLLPDSLTTIALLLGLAVAAAAGPNALLNALTGAAAGFAAFALIGEAFRRLRGRDGIGLGDAKLLAAAGAWVGWQSLPSLVLIAACTAIVLILLKRVGQGVDLNRRLPFGPHLALAAWVTLLYRPLI</sequence>
<evidence type="ECO:0000256" key="3">
    <source>
        <dbReference type="ARBA" id="ARBA00022475"/>
    </source>
</evidence>
<name>A0A382LQL4_9ZZZZ</name>
<evidence type="ECO:0000259" key="10">
    <source>
        <dbReference type="Pfam" id="PF06750"/>
    </source>
</evidence>
<dbReference type="InterPro" id="IPR050882">
    <property type="entry name" value="Prepilin_peptidase/N-MTase"/>
</dbReference>
<protein>
    <recommendedName>
        <fullName evidence="12">Prepilin type IV endopeptidase peptidase domain-containing protein</fullName>
    </recommendedName>
</protein>
<comment type="subcellular location">
    <subcellularLocation>
        <location evidence="1">Cell inner membrane</location>
        <topology evidence="1">Multi-pass membrane protein</topology>
    </subcellularLocation>
</comment>
<feature type="transmembrane region" description="Helical" evidence="8">
    <location>
        <begin position="178"/>
        <end position="195"/>
    </location>
</feature>
<accession>A0A382LQL4</accession>
<dbReference type="PANTHER" id="PTHR30487">
    <property type="entry name" value="TYPE 4 PREPILIN-LIKE PROTEINS LEADER PEPTIDE-PROCESSING ENZYME"/>
    <property type="match status" value="1"/>
</dbReference>
<evidence type="ECO:0000256" key="1">
    <source>
        <dbReference type="ARBA" id="ARBA00004429"/>
    </source>
</evidence>
<feature type="transmembrane region" description="Helical" evidence="8">
    <location>
        <begin position="100"/>
        <end position="118"/>
    </location>
</feature>
<gene>
    <name evidence="11" type="ORF">METZ01_LOCUS291928</name>
</gene>
<keyword evidence="4" id="KW-0997">Cell inner membrane</keyword>
<dbReference type="InterPro" id="IPR014032">
    <property type="entry name" value="Peptidase_A24A_bac"/>
</dbReference>
<reference evidence="11" key="1">
    <citation type="submission" date="2018-05" db="EMBL/GenBank/DDBJ databases">
        <authorList>
            <person name="Lanie J.A."/>
            <person name="Ng W.-L."/>
            <person name="Kazmierczak K.M."/>
            <person name="Andrzejewski T.M."/>
            <person name="Davidsen T.M."/>
            <person name="Wayne K.J."/>
            <person name="Tettelin H."/>
            <person name="Glass J.I."/>
            <person name="Rusch D."/>
            <person name="Podicherti R."/>
            <person name="Tsui H.-C.T."/>
            <person name="Winkler M.E."/>
        </authorList>
    </citation>
    <scope>NUCLEOTIDE SEQUENCE</scope>
</reference>
<dbReference type="InterPro" id="IPR010627">
    <property type="entry name" value="Prepilin_pept_A24_N"/>
</dbReference>
<evidence type="ECO:0000313" key="11">
    <source>
        <dbReference type="EMBL" id="SVC39074.1"/>
    </source>
</evidence>
<evidence type="ECO:0000256" key="5">
    <source>
        <dbReference type="ARBA" id="ARBA00022692"/>
    </source>
</evidence>
<evidence type="ECO:0000256" key="6">
    <source>
        <dbReference type="ARBA" id="ARBA00022989"/>
    </source>
</evidence>
<dbReference type="InterPro" id="IPR000045">
    <property type="entry name" value="Prepilin_IV_endopep_pep"/>
</dbReference>
<feature type="transmembrane region" description="Helical" evidence="8">
    <location>
        <begin position="60"/>
        <end position="88"/>
    </location>
</feature>
<dbReference type="PANTHER" id="PTHR30487:SF0">
    <property type="entry name" value="PREPILIN LEADER PEPTIDASE_N-METHYLTRANSFERASE-RELATED"/>
    <property type="match status" value="1"/>
</dbReference>
<evidence type="ECO:0000259" key="9">
    <source>
        <dbReference type="Pfam" id="PF01478"/>
    </source>
</evidence>
<dbReference type="GO" id="GO:0004190">
    <property type="term" value="F:aspartic-type endopeptidase activity"/>
    <property type="evidence" value="ECO:0007669"/>
    <property type="project" value="InterPro"/>
</dbReference>
<keyword evidence="3" id="KW-1003">Cell membrane</keyword>
<evidence type="ECO:0000256" key="8">
    <source>
        <dbReference type="SAM" id="Phobius"/>
    </source>
</evidence>
<dbReference type="Pfam" id="PF01478">
    <property type="entry name" value="Peptidase_A24"/>
    <property type="match status" value="1"/>
</dbReference>
<keyword evidence="5 8" id="KW-0812">Transmembrane</keyword>
<dbReference type="PRINTS" id="PR00864">
    <property type="entry name" value="PREPILNPTASE"/>
</dbReference>
<comment type="similarity">
    <text evidence="2">Belongs to the peptidase A24 family.</text>
</comment>
<evidence type="ECO:0000256" key="2">
    <source>
        <dbReference type="ARBA" id="ARBA00005801"/>
    </source>
</evidence>
<evidence type="ECO:0000256" key="4">
    <source>
        <dbReference type="ARBA" id="ARBA00022519"/>
    </source>
</evidence>
<evidence type="ECO:0008006" key="12">
    <source>
        <dbReference type="Google" id="ProtNLM"/>
    </source>
</evidence>
<organism evidence="11">
    <name type="scientific">marine metagenome</name>
    <dbReference type="NCBI Taxonomy" id="408172"/>
    <lineage>
        <taxon>unclassified sequences</taxon>
        <taxon>metagenomes</taxon>
        <taxon>ecological metagenomes</taxon>
    </lineage>
</organism>
<feature type="domain" description="Prepilin peptidase A24 N-terminal" evidence="10">
    <location>
        <begin position="2"/>
        <end position="68"/>
    </location>
</feature>
<keyword evidence="6 8" id="KW-1133">Transmembrane helix</keyword>
<dbReference type="AlphaFoldDB" id="A0A382LQL4"/>
<dbReference type="GO" id="GO:0005886">
    <property type="term" value="C:plasma membrane"/>
    <property type="evidence" value="ECO:0007669"/>
    <property type="project" value="UniProtKB-SubCell"/>
</dbReference>
<dbReference type="Gene3D" id="1.20.120.1220">
    <property type="match status" value="1"/>
</dbReference>